<dbReference type="OrthoDB" id="1098088at2"/>
<gene>
    <name evidence="1" type="ORF">A5893_15860</name>
</gene>
<dbReference type="Proteomes" id="UP000078459">
    <property type="component" value="Unassembled WGS sequence"/>
</dbReference>
<dbReference type="EMBL" id="LWHJ01000031">
    <property type="protein sequence ID" value="OAQ38265.1"/>
    <property type="molecule type" value="Genomic_DNA"/>
</dbReference>
<evidence type="ECO:0000313" key="2">
    <source>
        <dbReference type="Proteomes" id="UP000078459"/>
    </source>
</evidence>
<keyword evidence="2" id="KW-1185">Reference proteome</keyword>
<dbReference type="RefSeq" id="WP_068823658.1">
    <property type="nucleotide sequence ID" value="NZ_LWHJ01000031.1"/>
</dbReference>
<comment type="caution">
    <text evidence="1">The sequence shown here is derived from an EMBL/GenBank/DDBJ whole genome shotgun (WGS) entry which is preliminary data.</text>
</comment>
<reference evidence="1 2" key="2">
    <citation type="submission" date="2016-06" db="EMBL/GenBank/DDBJ databases">
        <title>Pedobacter psychrophilus sp. nov., isolated from Antarctic fragmentary rock.</title>
        <authorList>
            <person name="Svec P."/>
        </authorList>
    </citation>
    <scope>NUCLEOTIDE SEQUENCE [LARGE SCALE GENOMIC DNA]</scope>
    <source>
        <strain evidence="1 2">CCM 8644</strain>
    </source>
</reference>
<dbReference type="STRING" id="1826909.A5893_15860"/>
<organism evidence="1 2">
    <name type="scientific">Pedobacter psychrophilus</name>
    <dbReference type="NCBI Taxonomy" id="1826909"/>
    <lineage>
        <taxon>Bacteria</taxon>
        <taxon>Pseudomonadati</taxon>
        <taxon>Bacteroidota</taxon>
        <taxon>Sphingobacteriia</taxon>
        <taxon>Sphingobacteriales</taxon>
        <taxon>Sphingobacteriaceae</taxon>
        <taxon>Pedobacter</taxon>
    </lineage>
</organism>
<dbReference type="AlphaFoldDB" id="A0A179DB37"/>
<proteinExistence type="predicted"/>
<accession>A0A179DB37</accession>
<evidence type="ECO:0000313" key="1">
    <source>
        <dbReference type="EMBL" id="OAQ38265.1"/>
    </source>
</evidence>
<sequence length="209" mass="23797">MILSQSNLSKNPSNQNLDEFRYNKKIPKIIEHNVLIALSHYPELKNTPISFVFKKDIKKSVMQAQPIIGSLLGGKDSRAYRINISSMFKLTHSVTPIHQLPDSIMIGWIGHELGHIMDYEHKSTFGMIAFGLGYFFYEKSLKKAEVAADTYAVNHGLGAYILDTKRFILDNSDLPEVYKKRIARLYLSPDDIVEQIKKLEEAKIKGAIK</sequence>
<evidence type="ECO:0008006" key="3">
    <source>
        <dbReference type="Google" id="ProtNLM"/>
    </source>
</evidence>
<reference evidence="1 2" key="1">
    <citation type="submission" date="2016-04" db="EMBL/GenBank/DDBJ databases">
        <authorList>
            <person name="Evans L.H."/>
            <person name="Alamgir A."/>
            <person name="Owens N."/>
            <person name="Weber N.D."/>
            <person name="Virtaneva K."/>
            <person name="Barbian K."/>
            <person name="Babar A."/>
            <person name="Rosenke K."/>
        </authorList>
    </citation>
    <scope>NUCLEOTIDE SEQUENCE [LARGE SCALE GENOMIC DNA]</scope>
    <source>
        <strain evidence="1 2">CCM 8644</strain>
    </source>
</reference>
<protein>
    <recommendedName>
        <fullName evidence="3">Peptidase M48 domain-containing protein</fullName>
    </recommendedName>
</protein>
<name>A0A179DB37_9SPHI</name>